<dbReference type="EMBL" id="JAVDQG010000009">
    <property type="protein sequence ID" value="MDR6227318.1"/>
    <property type="molecule type" value="Genomic_DNA"/>
</dbReference>
<evidence type="ECO:0000313" key="4">
    <source>
        <dbReference type="EMBL" id="MDR6227318.1"/>
    </source>
</evidence>
<dbReference type="InterPro" id="IPR017853">
    <property type="entry name" value="GH"/>
</dbReference>
<name>A0ABU1IRG6_9BACL</name>
<dbReference type="PANTHER" id="PTHR46066">
    <property type="entry name" value="CHITINASE DOMAIN-CONTAINING PROTEIN 1 FAMILY MEMBER"/>
    <property type="match status" value="1"/>
</dbReference>
<sequence length="499" mass="56130">MRNRYELNSKSSPGEGSPNPSSQESTNSIPPSRHRLRSRALILLLSIFVLWAGYGASTTPTSVSPPTSHSETSDTPSSSMNRDGNGGIWDHGAEEEEDDWHPLLEWEPPENTSSSNPNSSGPPSQSTSSLMYNNWHNPDLTLFPPIHPRERVVVGRDGTLPEQEPGESENSPSPGSATPPPNLHGLAVWFPSWDEEDALQRLEQNLDSIHEVHFLWYNLGPDGTITAVSEERETTEKALSLAREKGVQVIPAIGNRFSAGLTREILQNEEKRDRLTRQISTLVQARGYDGIDILFQPMEETEREAFAGWIESLATILHQKEKVLHVTVHPQTGRGTSHSVQRSQDWRRIGQAADRVKIMAFNYSWDHPGPSTPLDWLDEVILHATEEIEPSKVTIALSTVGWIWPEGQAEAQRTFSYSSVAKLSENQRLQPNRDENGELHLKIEEKGERYHAWYPDGESVLVKWRWIKEHHPDIGGLALWYLGSEDPDLWSGHFDLTTE</sequence>
<dbReference type="SMART" id="SM00636">
    <property type="entry name" value="Glyco_18"/>
    <property type="match status" value="1"/>
</dbReference>
<feature type="region of interest" description="Disordered" evidence="1">
    <location>
        <begin position="58"/>
        <end position="133"/>
    </location>
</feature>
<evidence type="ECO:0000313" key="5">
    <source>
        <dbReference type="Proteomes" id="UP001185012"/>
    </source>
</evidence>
<protein>
    <submittedName>
        <fullName evidence="4">Spore germination protein YaaH</fullName>
    </submittedName>
</protein>
<keyword evidence="2" id="KW-1133">Transmembrane helix</keyword>
<dbReference type="Gene3D" id="3.10.50.10">
    <property type="match status" value="1"/>
</dbReference>
<feature type="compositionally biased region" description="Low complexity" evidence="1">
    <location>
        <begin position="58"/>
        <end position="79"/>
    </location>
</feature>
<dbReference type="Proteomes" id="UP001185012">
    <property type="component" value="Unassembled WGS sequence"/>
</dbReference>
<dbReference type="SUPFAM" id="SSF51445">
    <property type="entry name" value="(Trans)glycosidases"/>
    <property type="match status" value="1"/>
</dbReference>
<dbReference type="Pfam" id="PF00704">
    <property type="entry name" value="Glyco_hydro_18"/>
    <property type="match status" value="1"/>
</dbReference>
<reference evidence="4 5" key="1">
    <citation type="submission" date="2023-07" db="EMBL/GenBank/DDBJ databases">
        <title>Genomic Encyclopedia of Type Strains, Phase IV (KMG-IV): sequencing the most valuable type-strain genomes for metagenomic binning, comparative biology and taxonomic classification.</title>
        <authorList>
            <person name="Goeker M."/>
        </authorList>
    </citation>
    <scope>NUCLEOTIDE SEQUENCE [LARGE SCALE GENOMIC DNA]</scope>
    <source>
        <strain evidence="4 5">DSM 45903</strain>
    </source>
</reference>
<dbReference type="PROSITE" id="PS51910">
    <property type="entry name" value="GH18_2"/>
    <property type="match status" value="1"/>
</dbReference>
<dbReference type="InterPro" id="IPR011583">
    <property type="entry name" value="Chitinase_II/V-like_cat"/>
</dbReference>
<evidence type="ECO:0000256" key="1">
    <source>
        <dbReference type="SAM" id="MobiDB-lite"/>
    </source>
</evidence>
<accession>A0ABU1IRG6</accession>
<feature type="domain" description="GH18" evidence="3">
    <location>
        <begin position="184"/>
        <end position="499"/>
    </location>
</feature>
<keyword evidence="2" id="KW-0812">Transmembrane</keyword>
<dbReference type="PANTHER" id="PTHR46066:SF2">
    <property type="entry name" value="CHITINASE DOMAIN-CONTAINING PROTEIN 1"/>
    <property type="match status" value="1"/>
</dbReference>
<keyword evidence="5" id="KW-1185">Reference proteome</keyword>
<comment type="caution">
    <text evidence="4">The sequence shown here is derived from an EMBL/GenBank/DDBJ whole genome shotgun (WGS) entry which is preliminary data.</text>
</comment>
<proteinExistence type="predicted"/>
<dbReference type="InterPro" id="IPR029070">
    <property type="entry name" value="Chitinase_insertion_sf"/>
</dbReference>
<feature type="compositionally biased region" description="Low complexity" evidence="1">
    <location>
        <begin position="109"/>
        <end position="129"/>
    </location>
</feature>
<dbReference type="Gene3D" id="3.20.20.80">
    <property type="entry name" value="Glycosidases"/>
    <property type="match status" value="1"/>
</dbReference>
<dbReference type="InterPro" id="IPR001223">
    <property type="entry name" value="Glyco_hydro18_cat"/>
</dbReference>
<evidence type="ECO:0000256" key="2">
    <source>
        <dbReference type="SAM" id="Phobius"/>
    </source>
</evidence>
<feature type="transmembrane region" description="Helical" evidence="2">
    <location>
        <begin position="40"/>
        <end position="57"/>
    </location>
</feature>
<feature type="region of interest" description="Disordered" evidence="1">
    <location>
        <begin position="158"/>
        <end position="183"/>
    </location>
</feature>
<feature type="compositionally biased region" description="Low complexity" evidence="1">
    <location>
        <begin position="8"/>
        <end position="25"/>
    </location>
</feature>
<keyword evidence="2" id="KW-0472">Membrane</keyword>
<evidence type="ECO:0000259" key="3">
    <source>
        <dbReference type="PROSITE" id="PS51910"/>
    </source>
</evidence>
<feature type="region of interest" description="Disordered" evidence="1">
    <location>
        <begin position="1"/>
        <end position="32"/>
    </location>
</feature>
<organism evidence="4 5">
    <name type="scientific">Desmospora profundinema</name>
    <dbReference type="NCBI Taxonomy" id="1571184"/>
    <lineage>
        <taxon>Bacteria</taxon>
        <taxon>Bacillati</taxon>
        <taxon>Bacillota</taxon>
        <taxon>Bacilli</taxon>
        <taxon>Bacillales</taxon>
        <taxon>Thermoactinomycetaceae</taxon>
        <taxon>Desmospora</taxon>
    </lineage>
</organism>
<gene>
    <name evidence="4" type="ORF">JOE21_003333</name>
</gene>
<dbReference type="RefSeq" id="WP_309868306.1">
    <property type="nucleotide sequence ID" value="NZ_JAVDQG010000009.1"/>
</dbReference>